<feature type="region of interest" description="Disordered" evidence="1">
    <location>
        <begin position="121"/>
        <end position="211"/>
    </location>
</feature>
<protein>
    <submittedName>
        <fullName evidence="3">Uncharacterized protein</fullName>
    </submittedName>
</protein>
<dbReference type="EMBL" id="CAEX01000152">
    <property type="protein sequence ID" value="CCD17989.1"/>
    <property type="molecule type" value="Genomic_DNA"/>
</dbReference>
<dbReference type="AlphaFoldDB" id="F9WKG9"/>
<feature type="compositionally biased region" description="Polar residues" evidence="1">
    <location>
        <begin position="185"/>
        <end position="206"/>
    </location>
</feature>
<keyword evidence="4" id="KW-1185">Reference proteome</keyword>
<gene>
    <name evidence="3" type="ORF">TvY486_0006230</name>
</gene>
<accession>F9WKG9</accession>
<evidence type="ECO:0000256" key="1">
    <source>
        <dbReference type="SAM" id="MobiDB-lite"/>
    </source>
</evidence>
<evidence type="ECO:0000313" key="3">
    <source>
        <dbReference type="EMBL" id="CCD17989.1"/>
    </source>
</evidence>
<reference evidence="3 4" key="1">
    <citation type="journal article" date="2012" name="Proc. Natl. Acad. Sci. U.S.A.">
        <title>Antigenic diversity is generated by distinct evolutionary mechanisms in African trypanosome species.</title>
        <authorList>
            <person name="Jackson A.P."/>
            <person name="Berry A."/>
            <person name="Aslett M."/>
            <person name="Allison H.C."/>
            <person name="Burton P."/>
            <person name="Vavrova-Anderson J."/>
            <person name="Brown R."/>
            <person name="Browne H."/>
            <person name="Corton N."/>
            <person name="Hauser H."/>
            <person name="Gamble J."/>
            <person name="Gilderthorp R."/>
            <person name="Marcello L."/>
            <person name="McQuillan J."/>
            <person name="Otto T.D."/>
            <person name="Quail M.A."/>
            <person name="Sanders M.J."/>
            <person name="van Tonder A."/>
            <person name="Ginger M.L."/>
            <person name="Field M.C."/>
            <person name="Barry J.D."/>
            <person name="Hertz-Fowler C."/>
            <person name="Berriman M."/>
        </authorList>
    </citation>
    <scope>NUCLEOTIDE SEQUENCE</scope>
    <source>
        <strain evidence="3 4">Y486</strain>
    </source>
</reference>
<keyword evidence="2" id="KW-0732">Signal</keyword>
<organism evidence="3 4">
    <name type="scientific">Trypanosoma vivax (strain Y486)</name>
    <dbReference type="NCBI Taxonomy" id="1055687"/>
    <lineage>
        <taxon>Eukaryota</taxon>
        <taxon>Discoba</taxon>
        <taxon>Euglenozoa</taxon>
        <taxon>Kinetoplastea</taxon>
        <taxon>Metakinetoplastina</taxon>
        <taxon>Trypanosomatida</taxon>
        <taxon>Trypanosomatidae</taxon>
        <taxon>Trypanosoma</taxon>
        <taxon>Duttonella</taxon>
    </lineage>
</organism>
<feature type="chain" id="PRO_5003389257" evidence="2">
    <location>
        <begin position="17"/>
        <end position="253"/>
    </location>
</feature>
<proteinExistence type="predicted"/>
<evidence type="ECO:0000313" key="4">
    <source>
        <dbReference type="Proteomes" id="UP000009027"/>
    </source>
</evidence>
<evidence type="ECO:0000256" key="2">
    <source>
        <dbReference type="SAM" id="SignalP"/>
    </source>
</evidence>
<feature type="signal peptide" evidence="2">
    <location>
        <begin position="1"/>
        <end position="16"/>
    </location>
</feature>
<dbReference type="VEuPathDB" id="TriTrypDB:TvY486_0006230"/>
<feature type="compositionally biased region" description="Polar residues" evidence="1">
    <location>
        <begin position="121"/>
        <end position="162"/>
    </location>
</feature>
<sequence>MLFLLFLFLVALGAQAEEIHAVCNSSHGNVSCSMHGCLTTDVGEAGANVSCTCKKKDTHVGSCTLEFHGTEPDDTCTLTTVGKTTSCTVGDKNCMTNCTESGLSRDSFRLDCDCTEGAQNQGKKAEGAQNQGKKAEGAQNQGKKAEGAQNQGKKAEGAQNQGKKTEGAQNQGNGNNEKPVPHESTVAQNANQLGEPSGTENGTGASSAPGGIAEQSTQFEKMKGGVSAALRNSQEVAYLYSLFPFIAVMLKIN</sequence>
<dbReference type="Proteomes" id="UP000009027">
    <property type="component" value="Unassembled WGS sequence"/>
</dbReference>
<name>F9WKG9_TRYVY</name>